<dbReference type="SMART" id="SM00904">
    <property type="entry name" value="Flavokinase"/>
    <property type="match status" value="1"/>
</dbReference>
<sequence length="308" mass="34396">MQVRTSLPTNKEPCVLALGNFDGVHLGHRRLLEHGLGQAMRLGVGLSVLIFEPHPLKVLFPERELKLLSTTRERLSYLEAIGVQTVYHLPFTREMANTSPEQFVEKILLPLGVIHVVVGFNYSFGAQGRGNPELIQALGKKHGFGVSVLQAQSIGGRVISSSSIRKALLHGDIILASSLLGRPPCLRGTVIHGEERGRQLGYPTANILPEEDYLVPKRGVYAVWADLNGKRVSGMMNIGMKPTFHDLYTTMVEVHFFDFSGDLYGSEIMVHIVERLRDERKFNGINELLMQLNKDRVKAEQILRETLV</sequence>
<keyword evidence="9 15" id="KW-0418">Kinase</keyword>
<dbReference type="NCBIfam" id="TIGR00083">
    <property type="entry name" value="ribF"/>
    <property type="match status" value="1"/>
</dbReference>
<dbReference type="SUPFAM" id="SSF82114">
    <property type="entry name" value="Riboflavin kinase-like"/>
    <property type="match status" value="1"/>
</dbReference>
<comment type="catalytic activity">
    <reaction evidence="13 15">
        <text>riboflavin + ATP = FMN + ADP + H(+)</text>
        <dbReference type="Rhea" id="RHEA:14357"/>
        <dbReference type="ChEBI" id="CHEBI:15378"/>
        <dbReference type="ChEBI" id="CHEBI:30616"/>
        <dbReference type="ChEBI" id="CHEBI:57986"/>
        <dbReference type="ChEBI" id="CHEBI:58210"/>
        <dbReference type="ChEBI" id="CHEBI:456216"/>
        <dbReference type="EC" id="2.7.1.26"/>
    </reaction>
</comment>
<keyword evidence="6 15" id="KW-0808">Transferase</keyword>
<keyword evidence="12" id="KW-0511">Multifunctional enzyme</keyword>
<dbReference type="GO" id="GO:0006747">
    <property type="term" value="P:FAD biosynthetic process"/>
    <property type="evidence" value="ECO:0007669"/>
    <property type="project" value="UniProtKB-UniRule"/>
</dbReference>
<dbReference type="GO" id="GO:0003919">
    <property type="term" value="F:FMN adenylyltransferase activity"/>
    <property type="evidence" value="ECO:0007669"/>
    <property type="project" value="UniProtKB-UniRule"/>
</dbReference>
<protein>
    <recommendedName>
        <fullName evidence="15">Riboflavin biosynthesis protein</fullName>
    </recommendedName>
    <domain>
        <recommendedName>
            <fullName evidence="15">Riboflavin kinase</fullName>
            <ecNumber evidence="15">2.7.1.26</ecNumber>
        </recommendedName>
        <alternativeName>
            <fullName evidence="15">Flavokinase</fullName>
        </alternativeName>
    </domain>
    <domain>
        <recommendedName>
            <fullName evidence="15">FMN adenylyltransferase</fullName>
            <ecNumber evidence="15">2.7.7.2</ecNumber>
        </recommendedName>
        <alternativeName>
            <fullName evidence="15">FAD pyrophosphorylase</fullName>
        </alternativeName>
        <alternativeName>
            <fullName evidence="15">FAD synthase</fullName>
        </alternativeName>
    </domain>
</protein>
<dbReference type="UniPathway" id="UPA00276">
    <property type="reaction ID" value="UER00406"/>
</dbReference>
<evidence type="ECO:0000256" key="15">
    <source>
        <dbReference type="PIRNR" id="PIRNR004491"/>
    </source>
</evidence>
<evidence type="ECO:0000256" key="3">
    <source>
        <dbReference type="ARBA" id="ARBA00005201"/>
    </source>
</evidence>
<dbReference type="GO" id="GO:0005524">
    <property type="term" value="F:ATP binding"/>
    <property type="evidence" value="ECO:0007669"/>
    <property type="project" value="UniProtKB-UniRule"/>
</dbReference>
<dbReference type="InterPro" id="IPR014729">
    <property type="entry name" value="Rossmann-like_a/b/a_fold"/>
</dbReference>
<proteinExistence type="inferred from homology"/>
<dbReference type="GO" id="GO:0008531">
    <property type="term" value="F:riboflavin kinase activity"/>
    <property type="evidence" value="ECO:0007669"/>
    <property type="project" value="UniProtKB-UniRule"/>
</dbReference>
<dbReference type="FunFam" id="2.40.30.30:FF:000003">
    <property type="entry name" value="Riboflavin biosynthesis protein"/>
    <property type="match status" value="1"/>
</dbReference>
<keyword evidence="5 15" id="KW-0288">FMN</keyword>
<evidence type="ECO:0000256" key="11">
    <source>
        <dbReference type="ARBA" id="ARBA00022840"/>
    </source>
</evidence>
<keyword evidence="18" id="KW-1185">Reference proteome</keyword>
<dbReference type="EC" id="2.7.1.26" evidence="15"/>
<dbReference type="GO" id="GO:0009398">
    <property type="term" value="P:FMN biosynthetic process"/>
    <property type="evidence" value="ECO:0007669"/>
    <property type="project" value="UniProtKB-UniRule"/>
</dbReference>
<evidence type="ECO:0000256" key="6">
    <source>
        <dbReference type="ARBA" id="ARBA00022679"/>
    </source>
</evidence>
<keyword evidence="7 15" id="KW-0548">Nucleotidyltransferase</keyword>
<dbReference type="NCBIfam" id="NF004160">
    <property type="entry name" value="PRK05627.1-3"/>
    <property type="match status" value="1"/>
</dbReference>
<evidence type="ECO:0000256" key="4">
    <source>
        <dbReference type="ARBA" id="ARBA00022630"/>
    </source>
</evidence>
<dbReference type="InterPro" id="IPR015865">
    <property type="entry name" value="Riboflavin_kinase_bac/euk"/>
</dbReference>
<comment type="caution">
    <text evidence="17">The sequence shown here is derived from an EMBL/GenBank/DDBJ whole genome shotgun (WGS) entry which is preliminary data.</text>
</comment>
<comment type="pathway">
    <text evidence="3 15">Cofactor biosynthesis; FMN biosynthesis; FMN from riboflavin (ATP route): step 1/1.</text>
</comment>
<dbReference type="InterPro" id="IPR002606">
    <property type="entry name" value="Riboflavin_kinase_bac"/>
</dbReference>
<dbReference type="Gene3D" id="2.40.30.30">
    <property type="entry name" value="Riboflavin kinase-like"/>
    <property type="match status" value="1"/>
</dbReference>
<dbReference type="SUPFAM" id="SSF52374">
    <property type="entry name" value="Nucleotidylyl transferase"/>
    <property type="match status" value="1"/>
</dbReference>
<evidence type="ECO:0000256" key="12">
    <source>
        <dbReference type="ARBA" id="ARBA00023268"/>
    </source>
</evidence>
<feature type="domain" description="Riboflavin kinase" evidence="16">
    <location>
        <begin position="179"/>
        <end position="304"/>
    </location>
</feature>
<evidence type="ECO:0000256" key="1">
    <source>
        <dbReference type="ARBA" id="ARBA00002121"/>
    </source>
</evidence>
<evidence type="ECO:0000256" key="2">
    <source>
        <dbReference type="ARBA" id="ARBA00004726"/>
    </source>
</evidence>
<evidence type="ECO:0000313" key="17">
    <source>
        <dbReference type="EMBL" id="TGE35300.1"/>
    </source>
</evidence>
<evidence type="ECO:0000256" key="10">
    <source>
        <dbReference type="ARBA" id="ARBA00022827"/>
    </source>
</evidence>
<dbReference type="PANTHER" id="PTHR22749:SF6">
    <property type="entry name" value="RIBOFLAVIN KINASE"/>
    <property type="match status" value="1"/>
</dbReference>
<dbReference type="InterPro" id="IPR023468">
    <property type="entry name" value="Riboflavin_kinase"/>
</dbReference>
<dbReference type="Pfam" id="PF06574">
    <property type="entry name" value="FAD_syn"/>
    <property type="match status" value="1"/>
</dbReference>
<evidence type="ECO:0000256" key="8">
    <source>
        <dbReference type="ARBA" id="ARBA00022741"/>
    </source>
</evidence>
<evidence type="ECO:0000256" key="9">
    <source>
        <dbReference type="ARBA" id="ARBA00022777"/>
    </source>
</evidence>
<dbReference type="EC" id="2.7.7.2" evidence="15"/>
<comment type="catalytic activity">
    <reaction evidence="14 15">
        <text>FMN + ATP + H(+) = FAD + diphosphate</text>
        <dbReference type="Rhea" id="RHEA:17237"/>
        <dbReference type="ChEBI" id="CHEBI:15378"/>
        <dbReference type="ChEBI" id="CHEBI:30616"/>
        <dbReference type="ChEBI" id="CHEBI:33019"/>
        <dbReference type="ChEBI" id="CHEBI:57692"/>
        <dbReference type="ChEBI" id="CHEBI:58210"/>
        <dbReference type="EC" id="2.7.7.2"/>
    </reaction>
</comment>
<gene>
    <name evidence="17" type="ORF">E4K67_25955</name>
</gene>
<dbReference type="OrthoDB" id="9803667at2"/>
<dbReference type="GO" id="GO:0009231">
    <property type="term" value="P:riboflavin biosynthetic process"/>
    <property type="evidence" value="ECO:0007669"/>
    <property type="project" value="InterPro"/>
</dbReference>
<comment type="pathway">
    <text evidence="2 15">Cofactor biosynthesis; FAD biosynthesis; FAD from FMN: step 1/1.</text>
</comment>
<evidence type="ECO:0000259" key="16">
    <source>
        <dbReference type="SMART" id="SM00904"/>
    </source>
</evidence>
<dbReference type="Pfam" id="PF01687">
    <property type="entry name" value="Flavokinase"/>
    <property type="match status" value="1"/>
</dbReference>
<keyword evidence="4 15" id="KW-0285">Flavoprotein</keyword>
<dbReference type="InterPro" id="IPR023465">
    <property type="entry name" value="Riboflavin_kinase_dom_sf"/>
</dbReference>
<dbReference type="AlphaFoldDB" id="A0A4Z0QY02"/>
<name>A0A4Z0QY02_9FIRM</name>
<dbReference type="EMBL" id="SPQQ01000016">
    <property type="protein sequence ID" value="TGE35300.1"/>
    <property type="molecule type" value="Genomic_DNA"/>
</dbReference>
<accession>A0A4Z0QY02</accession>
<dbReference type="PIRSF" id="PIRSF004491">
    <property type="entry name" value="FAD_Synth"/>
    <property type="match status" value="1"/>
</dbReference>
<evidence type="ECO:0000256" key="5">
    <source>
        <dbReference type="ARBA" id="ARBA00022643"/>
    </source>
</evidence>
<dbReference type="InterPro" id="IPR015864">
    <property type="entry name" value="FAD_synthase"/>
</dbReference>
<dbReference type="NCBIfam" id="NF004162">
    <property type="entry name" value="PRK05627.1-5"/>
    <property type="match status" value="1"/>
</dbReference>
<keyword evidence="10 15" id="KW-0274">FAD</keyword>
<reference evidence="17 18" key="1">
    <citation type="submission" date="2019-03" db="EMBL/GenBank/DDBJ databases">
        <title>Draft Genome Sequence of Desulfosporosinus fructosivorans Strain 63.6F, Isolated from Marine Sediment in the Baltic Sea.</title>
        <authorList>
            <person name="Hausmann B."/>
            <person name="Vandieken V."/>
            <person name="Pjevac P."/>
            <person name="Schreck K."/>
            <person name="Herbold C.W."/>
            <person name="Loy A."/>
        </authorList>
    </citation>
    <scope>NUCLEOTIDE SEQUENCE [LARGE SCALE GENOMIC DNA]</scope>
    <source>
        <strain evidence="17 18">63.6F</strain>
    </source>
</reference>
<dbReference type="PANTHER" id="PTHR22749">
    <property type="entry name" value="RIBOFLAVIN KINASE/FMN ADENYLYLTRANSFERASE"/>
    <property type="match status" value="1"/>
</dbReference>
<dbReference type="CDD" id="cd02064">
    <property type="entry name" value="FAD_synthetase_N"/>
    <property type="match status" value="1"/>
</dbReference>
<evidence type="ECO:0000256" key="7">
    <source>
        <dbReference type="ARBA" id="ARBA00022695"/>
    </source>
</evidence>
<dbReference type="RefSeq" id="WP_135552083.1">
    <property type="nucleotide sequence ID" value="NZ_SPQQ01000016.1"/>
</dbReference>
<keyword evidence="11 15" id="KW-0067">ATP-binding</keyword>
<dbReference type="FunFam" id="3.40.50.620:FF:000021">
    <property type="entry name" value="Riboflavin biosynthesis protein"/>
    <property type="match status" value="1"/>
</dbReference>
<organism evidence="17 18">
    <name type="scientific">Desulfosporosinus fructosivorans</name>
    <dbReference type="NCBI Taxonomy" id="2018669"/>
    <lineage>
        <taxon>Bacteria</taxon>
        <taxon>Bacillati</taxon>
        <taxon>Bacillota</taxon>
        <taxon>Clostridia</taxon>
        <taxon>Eubacteriales</taxon>
        <taxon>Desulfitobacteriaceae</taxon>
        <taxon>Desulfosporosinus</taxon>
    </lineage>
</organism>
<dbReference type="UniPathway" id="UPA00277">
    <property type="reaction ID" value="UER00407"/>
</dbReference>
<comment type="function">
    <text evidence="1">Catalyzes the phosphorylation of riboflavin to FMN followed by the adenylation of FMN to FAD.</text>
</comment>
<evidence type="ECO:0000256" key="14">
    <source>
        <dbReference type="ARBA" id="ARBA00049494"/>
    </source>
</evidence>
<comment type="similarity">
    <text evidence="15">Belongs to the ribF family.</text>
</comment>
<dbReference type="Proteomes" id="UP000298460">
    <property type="component" value="Unassembled WGS sequence"/>
</dbReference>
<dbReference type="Gene3D" id="3.40.50.620">
    <property type="entry name" value="HUPs"/>
    <property type="match status" value="1"/>
</dbReference>
<evidence type="ECO:0000256" key="13">
    <source>
        <dbReference type="ARBA" id="ARBA00047880"/>
    </source>
</evidence>
<keyword evidence="8 15" id="KW-0547">Nucleotide-binding</keyword>
<evidence type="ECO:0000313" key="18">
    <source>
        <dbReference type="Proteomes" id="UP000298460"/>
    </source>
</evidence>